<comment type="caution">
    <text evidence="6">The sequence shown here is derived from an EMBL/GenBank/DDBJ whole genome shotgun (WGS) entry which is preliminary data.</text>
</comment>
<organism evidence="6">
    <name type="scientific">Sesamum angustifolium</name>
    <dbReference type="NCBI Taxonomy" id="2727405"/>
    <lineage>
        <taxon>Eukaryota</taxon>
        <taxon>Viridiplantae</taxon>
        <taxon>Streptophyta</taxon>
        <taxon>Embryophyta</taxon>
        <taxon>Tracheophyta</taxon>
        <taxon>Spermatophyta</taxon>
        <taxon>Magnoliopsida</taxon>
        <taxon>eudicotyledons</taxon>
        <taxon>Gunneridae</taxon>
        <taxon>Pentapetalae</taxon>
        <taxon>asterids</taxon>
        <taxon>lamiids</taxon>
        <taxon>Lamiales</taxon>
        <taxon>Pedaliaceae</taxon>
        <taxon>Sesamum</taxon>
    </lineage>
</organism>
<dbReference type="InterPro" id="IPR053211">
    <property type="entry name" value="DNA_repair-toleration"/>
</dbReference>
<dbReference type="Gene3D" id="3.80.10.10">
    <property type="entry name" value="Ribonuclease Inhibitor"/>
    <property type="match status" value="1"/>
</dbReference>
<name>A0AAW2RN11_9LAMI</name>
<keyword evidence="2 4" id="KW-0732">Signal</keyword>
<accession>A0AAW2RN11</accession>
<dbReference type="InterPro" id="IPR013210">
    <property type="entry name" value="LRR_N_plant-typ"/>
</dbReference>
<gene>
    <name evidence="6" type="ORF">Sangu_0212700</name>
</gene>
<dbReference type="InterPro" id="IPR032675">
    <property type="entry name" value="LRR_dom_sf"/>
</dbReference>
<feature type="chain" id="PRO_5044025320" description="Leucine-rich repeat-containing N-terminal plant-type domain-containing protein" evidence="4">
    <location>
        <begin position="27"/>
        <end position="126"/>
    </location>
</feature>
<keyword evidence="1" id="KW-0433">Leucine-rich repeat</keyword>
<reference evidence="6" key="1">
    <citation type="submission" date="2020-06" db="EMBL/GenBank/DDBJ databases">
        <authorList>
            <person name="Li T."/>
            <person name="Hu X."/>
            <person name="Zhang T."/>
            <person name="Song X."/>
            <person name="Zhang H."/>
            <person name="Dai N."/>
            <person name="Sheng W."/>
            <person name="Hou X."/>
            <person name="Wei L."/>
        </authorList>
    </citation>
    <scope>NUCLEOTIDE SEQUENCE</scope>
    <source>
        <strain evidence="6">G01</strain>
        <tissue evidence="6">Leaf</tissue>
    </source>
</reference>
<feature type="signal peptide" evidence="4">
    <location>
        <begin position="1"/>
        <end position="26"/>
    </location>
</feature>
<feature type="domain" description="Leucine-rich repeat-containing N-terminal plant-type" evidence="5">
    <location>
        <begin position="28"/>
        <end position="69"/>
    </location>
</feature>
<dbReference type="AlphaFoldDB" id="A0AAW2RN11"/>
<protein>
    <recommendedName>
        <fullName evidence="5">Leucine-rich repeat-containing N-terminal plant-type domain-containing protein</fullName>
    </recommendedName>
</protein>
<evidence type="ECO:0000256" key="2">
    <source>
        <dbReference type="ARBA" id="ARBA00022729"/>
    </source>
</evidence>
<sequence>MNYHKHQLLLLVKALFLISFIPPTNSSNRDAAILLRVKNDQLQDPLRMLGDWIESTPNSPCNWTGISCDARTNNVISVNLSGVNILGSFRRTFAGFLPYEILTSLSIVSVEALLLIRFLCSLVLLL</sequence>
<evidence type="ECO:0000313" key="6">
    <source>
        <dbReference type="EMBL" id="KAL0381484.1"/>
    </source>
</evidence>
<dbReference type="Pfam" id="PF08263">
    <property type="entry name" value="LRRNT_2"/>
    <property type="match status" value="1"/>
</dbReference>
<evidence type="ECO:0000259" key="5">
    <source>
        <dbReference type="Pfam" id="PF08263"/>
    </source>
</evidence>
<proteinExistence type="predicted"/>
<evidence type="ECO:0000256" key="3">
    <source>
        <dbReference type="ARBA" id="ARBA00022737"/>
    </source>
</evidence>
<reference evidence="6" key="2">
    <citation type="journal article" date="2024" name="Plant">
        <title>Genomic evolution and insights into agronomic trait innovations of Sesamum species.</title>
        <authorList>
            <person name="Miao H."/>
            <person name="Wang L."/>
            <person name="Qu L."/>
            <person name="Liu H."/>
            <person name="Sun Y."/>
            <person name="Le M."/>
            <person name="Wang Q."/>
            <person name="Wei S."/>
            <person name="Zheng Y."/>
            <person name="Lin W."/>
            <person name="Duan Y."/>
            <person name="Cao H."/>
            <person name="Xiong S."/>
            <person name="Wang X."/>
            <person name="Wei L."/>
            <person name="Li C."/>
            <person name="Ma Q."/>
            <person name="Ju M."/>
            <person name="Zhao R."/>
            <person name="Li G."/>
            <person name="Mu C."/>
            <person name="Tian Q."/>
            <person name="Mei H."/>
            <person name="Zhang T."/>
            <person name="Gao T."/>
            <person name="Zhang H."/>
        </authorList>
    </citation>
    <scope>NUCLEOTIDE SEQUENCE</scope>
    <source>
        <strain evidence="6">G01</strain>
    </source>
</reference>
<evidence type="ECO:0000256" key="1">
    <source>
        <dbReference type="ARBA" id="ARBA00022614"/>
    </source>
</evidence>
<dbReference type="PANTHER" id="PTHR48060:SF24">
    <property type="entry name" value="NON-SPECIFIC SERINE_THREONINE PROTEIN KINASE"/>
    <property type="match status" value="1"/>
</dbReference>
<dbReference type="PANTHER" id="PTHR48060">
    <property type="entry name" value="DNA DAMAGE-REPAIR/TOLERATION PROTEIN DRT100"/>
    <property type="match status" value="1"/>
</dbReference>
<dbReference type="EMBL" id="JACGWK010000001">
    <property type="protein sequence ID" value="KAL0381484.1"/>
    <property type="molecule type" value="Genomic_DNA"/>
</dbReference>
<evidence type="ECO:0000256" key="4">
    <source>
        <dbReference type="SAM" id="SignalP"/>
    </source>
</evidence>
<keyword evidence="3" id="KW-0677">Repeat</keyword>